<dbReference type="PANTHER" id="PTHR10408:SF23">
    <property type="entry name" value="STEROL O-ACYLTRANSFERASE 1-RELATED"/>
    <property type="match status" value="1"/>
</dbReference>
<evidence type="ECO:0000313" key="13">
    <source>
        <dbReference type="EMBL" id="AET37854.1"/>
    </source>
</evidence>
<feature type="transmembrane region" description="Helical" evidence="12">
    <location>
        <begin position="456"/>
        <end position="478"/>
    </location>
</feature>
<dbReference type="RefSeq" id="XP_003644671.1">
    <property type="nucleotide sequence ID" value="XM_003644623.1"/>
</dbReference>
<keyword evidence="6 12" id="KW-1133">Transmembrane helix</keyword>
<dbReference type="PIRSF" id="PIRSF000439">
    <property type="entry name" value="Oat_ACAT_DAG_ARE"/>
    <property type="match status" value="1"/>
</dbReference>
<reference evidence="14" key="1">
    <citation type="journal article" date="2012" name="G3 (Bethesda)">
        <title>Pichia sorbitophila, an interspecies yeast hybrid reveals early steps of genome resolution following polyploidization.</title>
        <authorList>
            <person name="Leh Louis V."/>
            <person name="Despons L."/>
            <person name="Friedrich A."/>
            <person name="Martin T."/>
            <person name="Durrens P."/>
            <person name="Casaregola S."/>
            <person name="Neuveglise C."/>
            <person name="Fairhead C."/>
            <person name="Marck C."/>
            <person name="Cruz J.A."/>
            <person name="Straub M.L."/>
            <person name="Kugler V."/>
            <person name="Sacerdot C."/>
            <person name="Uzunov Z."/>
            <person name="Thierry A."/>
            <person name="Weiss S."/>
            <person name="Bleykasten C."/>
            <person name="De Montigny J."/>
            <person name="Jacques N."/>
            <person name="Jung P."/>
            <person name="Lemaire M."/>
            <person name="Mallet S."/>
            <person name="Morel G."/>
            <person name="Richard G.F."/>
            <person name="Sarkar A."/>
            <person name="Savel G."/>
            <person name="Schacherer J."/>
            <person name="Seret M.L."/>
            <person name="Talla E."/>
            <person name="Samson G."/>
            <person name="Jubin C."/>
            <person name="Poulain J."/>
            <person name="Vacherie B."/>
            <person name="Barbe V."/>
            <person name="Pelletier E."/>
            <person name="Sherman D.J."/>
            <person name="Westhof E."/>
            <person name="Weissenbach J."/>
            <person name="Baret P.V."/>
            <person name="Wincker P."/>
            <person name="Gaillardin C."/>
            <person name="Dujon B."/>
            <person name="Souciet J.L."/>
        </authorList>
    </citation>
    <scope>NUCLEOTIDE SEQUENCE [LARGE SCALE GENOMIC DNA]</scope>
    <source>
        <strain evidence="14">CBS 270.75 / DBVPG 7215 / KCTC 17166 / NRRL Y-17582</strain>
    </source>
</reference>
<dbReference type="OMA" id="LMCTLYL"/>
<comment type="function">
    <text evidence="9">Sterol O-acyltransferase that catalyzes the formation of stery esters.</text>
</comment>
<dbReference type="GeneID" id="11470500"/>
<evidence type="ECO:0000256" key="2">
    <source>
        <dbReference type="ARBA" id="ARBA00009010"/>
    </source>
</evidence>
<dbReference type="KEGG" id="erc:Ecym_2101"/>
<feature type="transmembrane region" description="Helical" evidence="12">
    <location>
        <begin position="300"/>
        <end position="319"/>
    </location>
</feature>
<dbReference type="OrthoDB" id="10039049at2759"/>
<dbReference type="STRING" id="931890.G8JPK5"/>
<comment type="subcellular location">
    <subcellularLocation>
        <location evidence="1 10">Endoplasmic reticulum membrane</location>
        <topology evidence="1 10">Multi-pass membrane protein</topology>
    </subcellularLocation>
</comment>
<feature type="transmembrane region" description="Helical" evidence="12">
    <location>
        <begin position="375"/>
        <end position="395"/>
    </location>
</feature>
<keyword evidence="5 10" id="KW-0256">Endoplasmic reticulum</keyword>
<feature type="transmembrane region" description="Helical" evidence="12">
    <location>
        <begin position="194"/>
        <end position="214"/>
    </location>
</feature>
<feature type="transmembrane region" description="Helical" evidence="12">
    <location>
        <begin position="596"/>
        <end position="614"/>
    </location>
</feature>
<dbReference type="PANTHER" id="PTHR10408">
    <property type="entry name" value="STEROL O-ACYLTRANSFERASE"/>
    <property type="match status" value="1"/>
</dbReference>
<dbReference type="Pfam" id="PF03062">
    <property type="entry name" value="MBOAT"/>
    <property type="match status" value="1"/>
</dbReference>
<gene>
    <name evidence="13" type="ordered locus">Ecym_2101</name>
</gene>
<feature type="transmembrane region" description="Helical" evidence="12">
    <location>
        <begin position="566"/>
        <end position="584"/>
    </location>
</feature>
<dbReference type="InParanoid" id="G8JPK5"/>
<protein>
    <recommendedName>
        <fullName evidence="10">O-acyltransferase</fullName>
    </recommendedName>
</protein>
<dbReference type="FunCoup" id="G8JPK5">
    <property type="interactions" value="181"/>
</dbReference>
<feature type="active site" evidence="11">
    <location>
        <position position="553"/>
    </location>
</feature>
<dbReference type="Proteomes" id="UP000006790">
    <property type="component" value="Chromosome 2"/>
</dbReference>
<evidence type="ECO:0000256" key="8">
    <source>
        <dbReference type="ARBA" id="ARBA00023315"/>
    </source>
</evidence>
<feature type="transmembrane region" description="Helical" evidence="12">
    <location>
        <begin position="541"/>
        <end position="560"/>
    </location>
</feature>
<evidence type="ECO:0000256" key="10">
    <source>
        <dbReference type="PIRNR" id="PIRNR000439"/>
    </source>
</evidence>
<keyword evidence="14" id="KW-1185">Reference proteome</keyword>
<dbReference type="InterPro" id="IPR004299">
    <property type="entry name" value="MBOAT_fam"/>
</dbReference>
<evidence type="ECO:0000256" key="1">
    <source>
        <dbReference type="ARBA" id="ARBA00004477"/>
    </source>
</evidence>
<dbReference type="InterPro" id="IPR014371">
    <property type="entry name" value="Oat_ACAT_DAG_ARE"/>
</dbReference>
<dbReference type="EMBL" id="CP002498">
    <property type="protein sequence ID" value="AET37854.1"/>
    <property type="molecule type" value="Genomic_DNA"/>
</dbReference>
<evidence type="ECO:0000256" key="4">
    <source>
        <dbReference type="ARBA" id="ARBA00022692"/>
    </source>
</evidence>
<evidence type="ECO:0000313" key="14">
    <source>
        <dbReference type="Proteomes" id="UP000006790"/>
    </source>
</evidence>
<dbReference type="eggNOG" id="KOG0380">
    <property type="taxonomic scope" value="Eukaryota"/>
</dbReference>
<feature type="transmembrane region" description="Helical" evidence="12">
    <location>
        <begin position="268"/>
        <end position="288"/>
    </location>
</feature>
<evidence type="ECO:0000256" key="7">
    <source>
        <dbReference type="ARBA" id="ARBA00023136"/>
    </source>
</evidence>
<name>G8JPK5_ERECY</name>
<feature type="transmembrane region" description="Helical" evidence="12">
    <location>
        <begin position="234"/>
        <end position="256"/>
    </location>
</feature>
<dbReference type="GO" id="GO:0008204">
    <property type="term" value="P:ergosterol metabolic process"/>
    <property type="evidence" value="ECO:0007669"/>
    <property type="project" value="TreeGrafter"/>
</dbReference>
<evidence type="ECO:0000256" key="11">
    <source>
        <dbReference type="PIRSR" id="PIRSR000439-1"/>
    </source>
</evidence>
<evidence type="ECO:0000256" key="5">
    <source>
        <dbReference type="ARBA" id="ARBA00022824"/>
    </source>
</evidence>
<feature type="transmembrane region" description="Helical" evidence="12">
    <location>
        <begin position="416"/>
        <end position="436"/>
    </location>
</feature>
<accession>G8JPK5</accession>
<dbReference type="GO" id="GO:0005789">
    <property type="term" value="C:endoplasmic reticulum membrane"/>
    <property type="evidence" value="ECO:0007669"/>
    <property type="project" value="UniProtKB-SubCell"/>
</dbReference>
<evidence type="ECO:0000256" key="9">
    <source>
        <dbReference type="ARBA" id="ARBA00023568"/>
    </source>
</evidence>
<dbReference type="GO" id="GO:0034737">
    <property type="term" value="F:ergosterol O-acyltransferase activity"/>
    <property type="evidence" value="ECO:0007669"/>
    <property type="project" value="TreeGrafter"/>
</dbReference>
<keyword evidence="7 10" id="KW-0472">Membrane</keyword>
<comment type="similarity">
    <text evidence="2 10">Belongs to the membrane-bound acyltransferase family. Sterol o-acyltransferase subfamily.</text>
</comment>
<organism evidence="13 14">
    <name type="scientific">Eremothecium cymbalariae (strain CBS 270.75 / DBVPG 7215 / KCTC 17166 / NRRL Y-17582)</name>
    <name type="common">Yeast</name>
    <dbReference type="NCBI Taxonomy" id="931890"/>
    <lineage>
        <taxon>Eukaryota</taxon>
        <taxon>Fungi</taxon>
        <taxon>Dikarya</taxon>
        <taxon>Ascomycota</taxon>
        <taxon>Saccharomycotina</taxon>
        <taxon>Saccharomycetes</taxon>
        <taxon>Saccharomycetales</taxon>
        <taxon>Saccharomycetaceae</taxon>
        <taxon>Eremothecium</taxon>
    </lineage>
</organism>
<proteinExistence type="inferred from homology"/>
<dbReference type="HOGENOM" id="CLU_018190_2_1_1"/>
<sequence>MAQQIVKDKNYLRIKQLNEGSKRNRRSLPQYQIRDLREKENCGEGCEQTVVIRAEVEVPLDRKTQGVLGERGHSGPLKDYANTLQRKERMRFRADSGEMQSLLRDVKFGHRGTIMDDFVNYPLRIYFGGPRLEKADDCYHRKGALADSLASFGVDKQQQQQQQQQQQARSLENISISIDEQVTIQRHSVNFSGFYVLFWLAVSFVLFKVTVGYYNENNGNILQSPIVQFMTTDLFRVARFDFLMYLSTYVVFLVQWMCKMEFITWGRVGWVVTSMYELAFFVYFTYLAEHTMKFKWISKIFLFLHCCVLVMKMHSYAFYNGYLWQSLAELRFSQKSLAILKKEDEEVDPVVLKTLEKSESFCKFELSSQSASTPFPSNITLSNYFTFTMFPILIYQIEYPRTKTIRWGYVCEKVTAIFGIIFIMMVISQLLIYPVAIEALSMRESGIPLLERAQKWPQLLLDLVPAFIVMYLLVWYLIWEAILSCIAELTRFGDRFFYGDWWNCVDWGEYSRLWNVPVHKFLLRHVYHSSLSAFYMSKTQATLITFILSALVHELAMYVIFGRLRFYLFLLQMAQIPLMAVNNSKLLRNKRILRNVIFWFGICTAPSLVCTIYLTL</sequence>
<evidence type="ECO:0000256" key="12">
    <source>
        <dbReference type="SAM" id="Phobius"/>
    </source>
</evidence>
<keyword evidence="3 10" id="KW-0808">Transferase</keyword>
<evidence type="ECO:0000256" key="6">
    <source>
        <dbReference type="ARBA" id="ARBA00022989"/>
    </source>
</evidence>
<dbReference type="AlphaFoldDB" id="G8JPK5"/>
<keyword evidence="8 10" id="KW-0012">Acyltransferase</keyword>
<evidence type="ECO:0000256" key="3">
    <source>
        <dbReference type="ARBA" id="ARBA00022679"/>
    </source>
</evidence>
<keyword evidence="4 12" id="KW-0812">Transmembrane</keyword>